<dbReference type="Proteomes" id="UP000054630">
    <property type="component" value="Unassembled WGS sequence"/>
</dbReference>
<comment type="caution">
    <text evidence="1">The sequence shown here is derived from an EMBL/GenBank/DDBJ whole genome shotgun (WGS) entry which is preliminary data.</text>
</comment>
<dbReference type="EMBL" id="JYDL01001134">
    <property type="protein sequence ID" value="KRX11909.1"/>
    <property type="molecule type" value="Genomic_DNA"/>
</dbReference>
<accession>A0A0V0RCC8</accession>
<reference evidence="1 2" key="1">
    <citation type="submission" date="2015-01" db="EMBL/GenBank/DDBJ databases">
        <title>Evolution of Trichinella species and genotypes.</title>
        <authorList>
            <person name="Korhonen P.K."/>
            <person name="Edoardo P."/>
            <person name="Giuseppe L.R."/>
            <person name="Gasser R.B."/>
        </authorList>
    </citation>
    <scope>NUCLEOTIDE SEQUENCE [LARGE SCALE GENOMIC DNA]</scope>
    <source>
        <strain evidence="1">ISS37</strain>
    </source>
</reference>
<proteinExistence type="predicted"/>
<dbReference type="AlphaFoldDB" id="A0A0V0RCC8"/>
<gene>
    <name evidence="1" type="ORF">T07_8731</name>
</gene>
<sequence>MVSIHQKNLANQYEPYLTFYDCVFDEILLEKLHDNAILVGPTGNEMKHKCC</sequence>
<keyword evidence="2" id="KW-1185">Reference proteome</keyword>
<protein>
    <submittedName>
        <fullName evidence="1">Uncharacterized protein</fullName>
    </submittedName>
</protein>
<organism evidence="1 2">
    <name type="scientific">Trichinella nelsoni</name>
    <dbReference type="NCBI Taxonomy" id="6336"/>
    <lineage>
        <taxon>Eukaryota</taxon>
        <taxon>Metazoa</taxon>
        <taxon>Ecdysozoa</taxon>
        <taxon>Nematoda</taxon>
        <taxon>Enoplea</taxon>
        <taxon>Dorylaimia</taxon>
        <taxon>Trichinellida</taxon>
        <taxon>Trichinellidae</taxon>
        <taxon>Trichinella</taxon>
    </lineage>
</organism>
<evidence type="ECO:0000313" key="2">
    <source>
        <dbReference type="Proteomes" id="UP000054630"/>
    </source>
</evidence>
<evidence type="ECO:0000313" key="1">
    <source>
        <dbReference type="EMBL" id="KRX11909.1"/>
    </source>
</evidence>
<name>A0A0V0RCC8_9BILA</name>